<protein>
    <submittedName>
        <fullName evidence="9">Potassium transporter</fullName>
    </submittedName>
</protein>
<dbReference type="PANTHER" id="PTHR32024">
    <property type="entry name" value="TRK SYSTEM POTASSIUM UPTAKE PROTEIN TRKG-RELATED"/>
    <property type="match status" value="1"/>
</dbReference>
<keyword evidence="10" id="KW-1185">Reference proteome</keyword>
<evidence type="ECO:0000256" key="7">
    <source>
        <dbReference type="ARBA" id="ARBA00023136"/>
    </source>
</evidence>
<reference evidence="9" key="1">
    <citation type="submission" date="2022-07" db="EMBL/GenBank/DDBJ databases">
        <authorList>
            <person name="Jung M.-Y."/>
            <person name="Lee M."/>
        </authorList>
    </citation>
    <scope>NUCLEOTIDE SEQUENCE</scope>
    <source>
        <strain evidence="9">S8</strain>
    </source>
</reference>
<gene>
    <name evidence="9" type="ORF">NPA36_08020</name>
</gene>
<sequence length="459" mass="50851">MLDKLFAKSVQLRLVVSFAALIFSGSLLLSLPISQLATSQATYFDHLFTSVSMVCVTGLSTTAVSDTYTHFGQIICMILMQLGGLGLMSLVAFIVYNFGRRISFVDQMTLQEGLNRDDASNFKDFLFSIFRYTFSVELIATAIFSIRFVPLLGWKQGIFSSLFLAISAFCNAGFDNFGSSSLQNYAHDPLVVLTVAGLIILGGLGFSVWFDIRRNFQEFRKSKGTNNRRPFYKRLSYHTRVVLTTTAGILLMGTISTLATEFRNVGTIGNFTFMDKIMTSFFQSVTMRTAGFATIDYTKANPISLLIYCVQMFIGGSPGGTAGGIKTTTFLIVMVFLLSVIRGHRYSNFKSRTFSLDLIRKSLVVFVLFVSTFILGLAFLTITDPQVPFLHLTFESMSALGTVGVSANLTPHLTRYGQTILMMLMFIGRLGPLTLLIGLSRQDKKHRNLHLAEAQILVG</sequence>
<evidence type="ECO:0000256" key="1">
    <source>
        <dbReference type="ARBA" id="ARBA00004651"/>
    </source>
</evidence>
<evidence type="ECO:0000256" key="5">
    <source>
        <dbReference type="ARBA" id="ARBA00022989"/>
    </source>
</evidence>
<organism evidence="9 10">
    <name type="scientific">Granulicatella seriolae</name>
    <dbReference type="NCBI Taxonomy" id="2967226"/>
    <lineage>
        <taxon>Bacteria</taxon>
        <taxon>Bacillati</taxon>
        <taxon>Bacillota</taxon>
        <taxon>Bacilli</taxon>
        <taxon>Lactobacillales</taxon>
        <taxon>Carnobacteriaceae</taxon>
        <taxon>Granulicatella</taxon>
    </lineage>
</organism>
<name>A0ABT1WPR6_9LACT</name>
<dbReference type="RefSeq" id="WP_256945605.1">
    <property type="nucleotide sequence ID" value="NZ_JANHNZ010000008.1"/>
</dbReference>
<keyword evidence="3" id="KW-1003">Cell membrane</keyword>
<comment type="subcellular location">
    <subcellularLocation>
        <location evidence="1">Cell membrane</location>
        <topology evidence="1">Multi-pass membrane protein</topology>
    </subcellularLocation>
</comment>
<feature type="transmembrane region" description="Helical" evidence="8">
    <location>
        <begin position="190"/>
        <end position="212"/>
    </location>
</feature>
<feature type="transmembrane region" description="Helical" evidence="8">
    <location>
        <begin position="322"/>
        <end position="341"/>
    </location>
</feature>
<feature type="transmembrane region" description="Helical" evidence="8">
    <location>
        <begin position="237"/>
        <end position="259"/>
    </location>
</feature>
<keyword evidence="2" id="KW-0813">Transport</keyword>
<feature type="transmembrane region" description="Helical" evidence="8">
    <location>
        <begin position="125"/>
        <end position="146"/>
    </location>
</feature>
<evidence type="ECO:0000256" key="3">
    <source>
        <dbReference type="ARBA" id="ARBA00022475"/>
    </source>
</evidence>
<evidence type="ECO:0000256" key="6">
    <source>
        <dbReference type="ARBA" id="ARBA00023065"/>
    </source>
</evidence>
<dbReference type="InterPro" id="IPR003445">
    <property type="entry name" value="Cat_transpt"/>
</dbReference>
<evidence type="ECO:0000256" key="8">
    <source>
        <dbReference type="SAM" id="Phobius"/>
    </source>
</evidence>
<feature type="transmembrane region" description="Helical" evidence="8">
    <location>
        <begin position="420"/>
        <end position="439"/>
    </location>
</feature>
<comment type="caution">
    <text evidence="9">The sequence shown here is derived from an EMBL/GenBank/DDBJ whole genome shotgun (WGS) entry which is preliminary data.</text>
</comment>
<dbReference type="EMBL" id="JANHNZ010000008">
    <property type="protein sequence ID" value="MCQ9210496.1"/>
    <property type="molecule type" value="Genomic_DNA"/>
</dbReference>
<keyword evidence="7 8" id="KW-0472">Membrane</keyword>
<dbReference type="Proteomes" id="UP001059480">
    <property type="component" value="Unassembled WGS sequence"/>
</dbReference>
<accession>A0ABT1WPR6</accession>
<feature type="transmembrane region" description="Helical" evidence="8">
    <location>
        <begin position="74"/>
        <end position="96"/>
    </location>
</feature>
<feature type="transmembrane region" description="Helical" evidence="8">
    <location>
        <begin position="12"/>
        <end position="31"/>
    </location>
</feature>
<evidence type="ECO:0000256" key="4">
    <source>
        <dbReference type="ARBA" id="ARBA00022692"/>
    </source>
</evidence>
<keyword evidence="6" id="KW-0406">Ion transport</keyword>
<evidence type="ECO:0000313" key="9">
    <source>
        <dbReference type="EMBL" id="MCQ9210496.1"/>
    </source>
</evidence>
<feature type="transmembrane region" description="Helical" evidence="8">
    <location>
        <begin position="362"/>
        <end position="382"/>
    </location>
</feature>
<keyword evidence="5 8" id="KW-1133">Transmembrane helix</keyword>
<keyword evidence="4 8" id="KW-0812">Transmembrane</keyword>
<proteinExistence type="predicted"/>
<evidence type="ECO:0000256" key="2">
    <source>
        <dbReference type="ARBA" id="ARBA00022448"/>
    </source>
</evidence>
<reference evidence="9" key="3">
    <citation type="journal article" date="2023" name="Microbiol. Resour. Announc.">
        <title>Draft Genome Sequence of Granulicatella sp. Strain S8, Isolated from a Marine Fish, Seriola quinqueradiata.</title>
        <authorList>
            <person name="Lee M."/>
            <person name="Farooq A."/>
            <person name="Jeong J.B."/>
            <person name="Jung M.Y."/>
        </authorList>
    </citation>
    <scope>NUCLEOTIDE SEQUENCE</scope>
    <source>
        <strain evidence="9">S8</strain>
    </source>
</reference>
<dbReference type="Pfam" id="PF02386">
    <property type="entry name" value="TrkH"/>
    <property type="match status" value="1"/>
</dbReference>
<evidence type="ECO:0000313" key="10">
    <source>
        <dbReference type="Proteomes" id="UP001059480"/>
    </source>
</evidence>
<dbReference type="PANTHER" id="PTHR32024:SF1">
    <property type="entry name" value="KTR SYSTEM POTASSIUM UPTAKE PROTEIN B"/>
    <property type="match status" value="1"/>
</dbReference>
<reference evidence="9" key="2">
    <citation type="journal article" date="2023" name="Curr. Microbiol.">
        <title>Granulicatella seriolae sp. nov., a Novel Facultative Anaerobe Isolated from Yellowtail Marine Fish.</title>
        <authorList>
            <person name="Lee M."/>
            <person name="Choi Y.J."/>
            <person name="Farooq A."/>
            <person name="Jeong J.B."/>
            <person name="Jung M.Y."/>
        </authorList>
    </citation>
    <scope>NUCLEOTIDE SEQUENCE</scope>
    <source>
        <strain evidence="9">S8</strain>
    </source>
</reference>